<dbReference type="Pfam" id="PF13173">
    <property type="entry name" value="AAA_14"/>
    <property type="match status" value="1"/>
</dbReference>
<dbReference type="InterPro" id="IPR041682">
    <property type="entry name" value="AAA_14"/>
</dbReference>
<evidence type="ECO:0000313" key="3">
    <source>
        <dbReference type="EMBL" id="PIS28639.1"/>
    </source>
</evidence>
<comment type="caution">
    <text evidence="3">The sequence shown here is derived from an EMBL/GenBank/DDBJ whole genome shotgun (WGS) entry which is preliminary data.</text>
</comment>
<feature type="domain" description="DUF4143" evidence="2">
    <location>
        <begin position="227"/>
        <end position="361"/>
    </location>
</feature>
<dbReference type="InterPro" id="IPR027417">
    <property type="entry name" value="P-loop_NTPase"/>
</dbReference>
<proteinExistence type="predicted"/>
<dbReference type="AlphaFoldDB" id="A0A2H0XWW9"/>
<evidence type="ECO:0000313" key="4">
    <source>
        <dbReference type="Proteomes" id="UP000231343"/>
    </source>
</evidence>
<reference evidence="3 4" key="1">
    <citation type="submission" date="2017-09" db="EMBL/GenBank/DDBJ databases">
        <title>Depth-based differentiation of microbial function through sediment-hosted aquifers and enrichment of novel symbionts in the deep terrestrial subsurface.</title>
        <authorList>
            <person name="Probst A.J."/>
            <person name="Ladd B."/>
            <person name="Jarett J.K."/>
            <person name="Geller-Mcgrath D.E."/>
            <person name="Sieber C.M."/>
            <person name="Emerson J.B."/>
            <person name="Anantharaman K."/>
            <person name="Thomas B.C."/>
            <person name="Malmstrom R."/>
            <person name="Stieglmeier M."/>
            <person name="Klingl A."/>
            <person name="Woyke T."/>
            <person name="Ryan C.M."/>
            <person name="Banfield J.F."/>
        </authorList>
    </citation>
    <scope>NUCLEOTIDE SEQUENCE [LARGE SCALE GENOMIC DNA]</scope>
    <source>
        <strain evidence="3">CG08_land_8_20_14_0_20_45_16</strain>
    </source>
</reference>
<dbReference type="SUPFAM" id="SSF52540">
    <property type="entry name" value="P-loop containing nucleoside triphosphate hydrolases"/>
    <property type="match status" value="1"/>
</dbReference>
<dbReference type="Gene3D" id="3.40.50.300">
    <property type="entry name" value="P-loop containing nucleotide triphosphate hydrolases"/>
    <property type="match status" value="1"/>
</dbReference>
<dbReference type="Pfam" id="PF13635">
    <property type="entry name" value="DUF4143"/>
    <property type="match status" value="1"/>
</dbReference>
<name>A0A2H0XWW9_UNCSA</name>
<evidence type="ECO:0000259" key="1">
    <source>
        <dbReference type="Pfam" id="PF13173"/>
    </source>
</evidence>
<gene>
    <name evidence="3" type="ORF">COT42_07445</name>
</gene>
<dbReference type="Proteomes" id="UP000231343">
    <property type="component" value="Unassembled WGS sequence"/>
</dbReference>
<dbReference type="InterPro" id="IPR025420">
    <property type="entry name" value="DUF4143"/>
</dbReference>
<dbReference type="PANTHER" id="PTHR33295:SF8">
    <property type="entry name" value="AAA+ ATPASE DOMAIN-CONTAINING PROTEIN"/>
    <property type="match status" value="1"/>
</dbReference>
<evidence type="ECO:0000259" key="2">
    <source>
        <dbReference type="Pfam" id="PF13635"/>
    </source>
</evidence>
<organism evidence="3 4">
    <name type="scientific">Candidatus Saganbacteria bacterium CG08_land_8_20_14_0_20_45_16</name>
    <dbReference type="NCBI Taxonomy" id="2014293"/>
    <lineage>
        <taxon>Bacteria</taxon>
        <taxon>Bacillati</taxon>
        <taxon>Saganbacteria</taxon>
    </lineage>
</organism>
<accession>A0A2H0XWW9</accession>
<feature type="domain" description="AAA" evidence="1">
    <location>
        <begin position="48"/>
        <end position="172"/>
    </location>
</feature>
<protein>
    <recommendedName>
        <fullName evidence="5">AAA+ ATPase domain-containing protein</fullName>
    </recommendedName>
</protein>
<dbReference type="PANTHER" id="PTHR33295">
    <property type="entry name" value="ATPASE"/>
    <property type="match status" value="1"/>
</dbReference>
<sequence length="427" mass="48942">MSENIYQTFSRTMLKTILLEQRDLFAKKDRGIKRETLDKVKVAMRSPHAIVISGLRRVGKSTLLAQIADLIGENNYYYVNFEDERLAGFSSSAANDLHKTLGLLFGERKIFLLDEIQNIPGWERFVRRFMEMGFKFYITGSNASLLSQELGTKLTGRHIPIELFPFSFAEFLKFKAFSVDVSRLTTMEEIKLEAMFRDYLEKGGIAEALKYPELPIHATLYNDVLYRDIASRYQIEETAALKELAFYLMSNPSSLFSYNKIKELLKLGSVNTVKNFIRYTELSWLFFVVNVYAFSVKKQQIAPKKIYASDTGMAQAIAFSFSKNEGKYLENAVFLALRRQEEKIYYYKTKSDKEVDFYLPTKKLLIQTAFTIDDPAVYKREVAALAEAMAELNINSGLILIGQGKRQNAPEEKGILISSAYEWLLAG</sequence>
<evidence type="ECO:0008006" key="5">
    <source>
        <dbReference type="Google" id="ProtNLM"/>
    </source>
</evidence>
<dbReference type="EMBL" id="PEYM01000124">
    <property type="protein sequence ID" value="PIS28639.1"/>
    <property type="molecule type" value="Genomic_DNA"/>
</dbReference>